<proteinExistence type="predicted"/>
<dbReference type="Proteomes" id="UP000060699">
    <property type="component" value="Chromosome"/>
</dbReference>
<reference evidence="3 4" key="1">
    <citation type="submission" date="2015-12" db="EMBL/GenBank/DDBJ databases">
        <title>Complete genome of Roseateles depolymerans KCTC 42856.</title>
        <authorList>
            <person name="Kim K.M."/>
        </authorList>
    </citation>
    <scope>NUCLEOTIDE SEQUENCE [LARGE SCALE GENOMIC DNA]</scope>
    <source>
        <strain evidence="3 4">KCTC 42856</strain>
    </source>
</reference>
<dbReference type="AlphaFoldDB" id="A0A0U3DUY8"/>
<evidence type="ECO:0000313" key="3">
    <source>
        <dbReference type="EMBL" id="ALV04549.1"/>
    </source>
</evidence>
<evidence type="ECO:0000256" key="2">
    <source>
        <dbReference type="SAM" id="SignalP"/>
    </source>
</evidence>
<dbReference type="EMBL" id="CP013729">
    <property type="protein sequence ID" value="ALV04549.1"/>
    <property type="molecule type" value="Genomic_DNA"/>
</dbReference>
<protein>
    <submittedName>
        <fullName evidence="3">Uncharacterized protein</fullName>
    </submittedName>
</protein>
<organism evidence="3 4">
    <name type="scientific">Roseateles depolymerans</name>
    <dbReference type="NCBI Taxonomy" id="76731"/>
    <lineage>
        <taxon>Bacteria</taxon>
        <taxon>Pseudomonadati</taxon>
        <taxon>Pseudomonadota</taxon>
        <taxon>Betaproteobacteria</taxon>
        <taxon>Burkholderiales</taxon>
        <taxon>Sphaerotilaceae</taxon>
        <taxon>Roseateles</taxon>
    </lineage>
</organism>
<feature type="region of interest" description="Disordered" evidence="1">
    <location>
        <begin position="29"/>
        <end position="61"/>
    </location>
</feature>
<keyword evidence="2" id="KW-0732">Signal</keyword>
<gene>
    <name evidence="3" type="ORF">RD2015_43</name>
</gene>
<evidence type="ECO:0000256" key="1">
    <source>
        <dbReference type="SAM" id="MobiDB-lite"/>
    </source>
</evidence>
<feature type="compositionally biased region" description="Low complexity" evidence="1">
    <location>
        <begin position="29"/>
        <end position="51"/>
    </location>
</feature>
<dbReference type="OrthoDB" id="8592283at2"/>
<dbReference type="RefSeq" id="WP_058933173.1">
    <property type="nucleotide sequence ID" value="NZ_CP013729.1"/>
</dbReference>
<dbReference type="KEGG" id="rdp:RD2015_43"/>
<evidence type="ECO:0000313" key="4">
    <source>
        <dbReference type="Proteomes" id="UP000060699"/>
    </source>
</evidence>
<feature type="chain" id="PRO_5043691300" evidence="2">
    <location>
        <begin position="24"/>
        <end position="156"/>
    </location>
</feature>
<keyword evidence="4" id="KW-1185">Reference proteome</keyword>
<accession>A0A0U3DUY8</accession>
<name>A0A0U3DUY8_9BURK</name>
<sequence length="156" mass="16776" precursor="true">MHPRFFALPLAALLAVTGAPTHAESFVSSASSAGSESSGSVSDSIGASSNSSKKDDRKVGQGRYRVVEVAAAQGRPGMMQVALAADEGVSPEAMQSFNLYVPDKILVQQPLVKGQAVRVKEREYGLEFSDDTSQRPFFLVLEDAWKQQMRTKVVKA</sequence>
<dbReference type="PATRIC" id="fig|76731.3.peg.44"/>
<feature type="signal peptide" evidence="2">
    <location>
        <begin position="1"/>
        <end position="23"/>
    </location>
</feature>